<name>A0AB39X1H1_9PSED</name>
<organism evidence="1">
    <name type="scientific">Pseudomonas sp. WC2401</name>
    <dbReference type="NCBI Taxonomy" id="3234143"/>
    <lineage>
        <taxon>Bacteria</taxon>
        <taxon>Pseudomonadati</taxon>
        <taxon>Pseudomonadota</taxon>
        <taxon>Gammaproteobacteria</taxon>
        <taxon>Pseudomonadales</taxon>
        <taxon>Pseudomonadaceae</taxon>
        <taxon>Pseudomonas</taxon>
    </lineage>
</organism>
<proteinExistence type="predicted"/>
<accession>A0AB39X1H1</accession>
<dbReference type="AlphaFoldDB" id="A0AB39X1H1"/>
<protein>
    <submittedName>
        <fullName evidence="1">Uncharacterized protein</fullName>
    </submittedName>
</protein>
<evidence type="ECO:0000313" key="1">
    <source>
        <dbReference type="EMBL" id="XDV06740.1"/>
    </source>
</evidence>
<sequence>MNNRENAIAARSIAAFGSGYKMALAPEIFHPATSGKTPQGIDAAWIGVKMAASLITPNHTACCCSLVFLV</sequence>
<dbReference type="EMBL" id="CP165623">
    <property type="protein sequence ID" value="XDV06740.1"/>
    <property type="molecule type" value="Genomic_DNA"/>
</dbReference>
<reference evidence="1" key="1">
    <citation type="submission" date="2024-07" db="EMBL/GenBank/DDBJ databases">
        <authorList>
            <person name="Biller S.J."/>
        </authorList>
    </citation>
    <scope>NUCLEOTIDE SEQUENCE</scope>
    <source>
        <strain evidence="1">WC2401</strain>
    </source>
</reference>
<dbReference type="RefSeq" id="WP_134050281.1">
    <property type="nucleotide sequence ID" value="NZ_CP165623.1"/>
</dbReference>
<gene>
    <name evidence="1" type="ORF">AB3G35_03800</name>
</gene>